<dbReference type="Gene3D" id="1.20.58.300">
    <property type="entry name" value="FlgN-like"/>
    <property type="match status" value="1"/>
</dbReference>
<reference evidence="1 2" key="1">
    <citation type="submission" date="2018-05" db="EMBL/GenBank/DDBJ databases">
        <title>Rhodobacteraceae gen. nov., sp. nov. isolated from sea water.</title>
        <authorList>
            <person name="Ren Y."/>
        </authorList>
    </citation>
    <scope>NUCLEOTIDE SEQUENCE [LARGE SCALE GENOMIC DNA]</scope>
    <source>
        <strain evidence="1 2">TG-679</strain>
    </source>
</reference>
<dbReference type="RefSeq" id="WP_109812888.1">
    <property type="nucleotide sequence ID" value="NZ_QGKU01000051.1"/>
</dbReference>
<protein>
    <recommendedName>
        <fullName evidence="3">Flagellar protein FlgN</fullName>
    </recommendedName>
</protein>
<gene>
    <name evidence="1" type="ORF">DKT77_17090</name>
</gene>
<comment type="caution">
    <text evidence="1">The sequence shown here is derived from an EMBL/GenBank/DDBJ whole genome shotgun (WGS) entry which is preliminary data.</text>
</comment>
<dbReference type="Proteomes" id="UP000245680">
    <property type="component" value="Unassembled WGS sequence"/>
</dbReference>
<keyword evidence="2" id="KW-1185">Reference proteome</keyword>
<proteinExistence type="predicted"/>
<accession>A0A2V2LCE0</accession>
<dbReference type="AlphaFoldDB" id="A0A2V2LCE0"/>
<name>A0A2V2LCE0_9RHOB</name>
<dbReference type="EMBL" id="QGKU01000051">
    <property type="protein sequence ID" value="PWR01421.1"/>
    <property type="molecule type" value="Genomic_DNA"/>
</dbReference>
<evidence type="ECO:0008006" key="3">
    <source>
        <dbReference type="Google" id="ProtNLM"/>
    </source>
</evidence>
<organism evidence="1 2">
    <name type="scientific">Meridianimarinicoccus roseus</name>
    <dbReference type="NCBI Taxonomy" id="2072018"/>
    <lineage>
        <taxon>Bacteria</taxon>
        <taxon>Pseudomonadati</taxon>
        <taxon>Pseudomonadota</taxon>
        <taxon>Alphaproteobacteria</taxon>
        <taxon>Rhodobacterales</taxon>
        <taxon>Paracoccaceae</taxon>
        <taxon>Meridianimarinicoccus</taxon>
    </lineage>
</organism>
<dbReference type="GO" id="GO:0044780">
    <property type="term" value="P:bacterial-type flagellum assembly"/>
    <property type="evidence" value="ECO:0007669"/>
    <property type="project" value="InterPro"/>
</dbReference>
<dbReference type="SUPFAM" id="SSF140566">
    <property type="entry name" value="FlgN-like"/>
    <property type="match status" value="1"/>
</dbReference>
<dbReference type="InterPro" id="IPR036679">
    <property type="entry name" value="FlgN-like_sf"/>
</dbReference>
<sequence length="115" mass="12144">MMSWADGAAQDLSDLLTRERACLIGGRFEEIAELGQRKAALLENLAARPGEAAALADLLARARANQRLAAAAAAGLRAAIRRLGEVERLGSGAGHYDRTGSRVPVAGGQRVLRRL</sequence>
<evidence type="ECO:0000313" key="2">
    <source>
        <dbReference type="Proteomes" id="UP000245680"/>
    </source>
</evidence>
<evidence type="ECO:0000313" key="1">
    <source>
        <dbReference type="EMBL" id="PWR01421.1"/>
    </source>
</evidence>